<feature type="region of interest" description="Disordered" evidence="1">
    <location>
        <begin position="520"/>
        <end position="578"/>
    </location>
</feature>
<dbReference type="EMBL" id="JANBUY010000060">
    <property type="protein sequence ID" value="KAJ2865419.1"/>
    <property type="molecule type" value="Genomic_DNA"/>
</dbReference>
<feature type="compositionally biased region" description="Polar residues" evidence="1">
    <location>
        <begin position="707"/>
        <end position="719"/>
    </location>
</feature>
<feature type="compositionally biased region" description="Polar residues" evidence="1">
    <location>
        <begin position="763"/>
        <end position="784"/>
    </location>
</feature>
<sequence>MRYRFIVFRAQSVKESITLSIYVEEITQQAPSSSLTETAKTPSRAFPESEYISPEHSIFSLPASASSLASTSNTPKQQQQQQAETTCRTIERTWEQCEWLQQRVVSSFRLQVLPPFPDRISTKRLTDLLYVERQRARIERWLNRLGSREDICNNGSMDRFVSSTKMADDEVAGGARTSFSSMLMSLFAGSSDRDFKVYTPIGDINDYDEDEEERRRDYIRRTVEYASGLTDAIKNMHAQEDSLGKSIVKVSLAISKAYREDCIDLQVNSDSDSSSDIDAGLIASPTDRERLGVALALLHNSSEAYYWSTKEVSLWKEYHFVDTMTEFCSMVDGVKDVMNHSTQMLIMYEKTMQMYQSYESRANSLRIQYPSDTPSVKYANEQEVQAGREMELAHQDYTDACDMANGEMIRYERERAQGMCKALENTAVVELESARARCLELKALCRRIRGAQLVKDPPHPRTNIGPMLWHAAAMHPAMLTPSSLTPGASSSSLSATFSRTSLPERASTFNDRLMANALTQSRPAHRYTSSSGGGISIVGGSSLHDARSSSNGRRAHTMDNADFARSPTAADAMPGSSARNHSVFMETEEDAPVYHHSLSASVSAAVPGPSTFTLLPAKKMQSTGAGSSSSRPHQSHEPRWNGRVSAMPFQGYDPSQLDSKPPHRIVVDQNRLAEMAAEAEMEAELVRSGMLAPRKSKSGLAGGGLLTPNSAGSQQQKPQVLSAFRPSPSPSPVPSLSATSSQLRHAHSHTGLSTMVPPVSPSEYLQYSRQTLHTSLSQQASHGSLRSAGPRSAGPSSRSKPGSSTIVAGPRSAVAAPRVQPPRRDKGKARAFVV</sequence>
<protein>
    <recommendedName>
        <fullName evidence="2">PX domain-containing protein</fullName>
    </recommendedName>
</protein>
<proteinExistence type="predicted"/>
<keyword evidence="4" id="KW-1185">Reference proteome</keyword>
<feature type="domain" description="PX" evidence="2">
    <location>
        <begin position="1"/>
        <end position="168"/>
    </location>
</feature>
<evidence type="ECO:0000313" key="4">
    <source>
        <dbReference type="Proteomes" id="UP001140074"/>
    </source>
</evidence>
<feature type="compositionally biased region" description="Polar residues" evidence="1">
    <location>
        <begin position="794"/>
        <end position="806"/>
    </location>
</feature>
<feature type="region of interest" description="Disordered" evidence="1">
    <location>
        <begin position="696"/>
        <end position="834"/>
    </location>
</feature>
<dbReference type="CDD" id="cd06093">
    <property type="entry name" value="PX_domain"/>
    <property type="match status" value="1"/>
</dbReference>
<evidence type="ECO:0000256" key="1">
    <source>
        <dbReference type="SAM" id="MobiDB-lite"/>
    </source>
</evidence>
<dbReference type="InterPro" id="IPR001683">
    <property type="entry name" value="PX_dom"/>
</dbReference>
<dbReference type="AlphaFoldDB" id="A0A9W8IK65"/>
<dbReference type="InterPro" id="IPR036871">
    <property type="entry name" value="PX_dom_sf"/>
</dbReference>
<feature type="compositionally biased region" description="Polar residues" evidence="1">
    <location>
        <begin position="620"/>
        <end position="632"/>
    </location>
</feature>
<dbReference type="GO" id="GO:0035091">
    <property type="term" value="F:phosphatidylinositol binding"/>
    <property type="evidence" value="ECO:0007669"/>
    <property type="project" value="InterPro"/>
</dbReference>
<gene>
    <name evidence="3" type="ORF">GGH94_002253</name>
</gene>
<comment type="caution">
    <text evidence="3">The sequence shown here is derived from an EMBL/GenBank/DDBJ whole genome shotgun (WGS) entry which is preliminary data.</text>
</comment>
<dbReference type="Gene3D" id="1.20.1270.60">
    <property type="entry name" value="Arfaptin homology (AH) domain/BAR domain"/>
    <property type="match status" value="1"/>
</dbReference>
<dbReference type="Gene3D" id="3.30.1520.10">
    <property type="entry name" value="Phox-like domain"/>
    <property type="match status" value="1"/>
</dbReference>
<dbReference type="PROSITE" id="PS50195">
    <property type="entry name" value="PX"/>
    <property type="match status" value="1"/>
</dbReference>
<dbReference type="InterPro" id="IPR027267">
    <property type="entry name" value="AH/BAR_dom_sf"/>
</dbReference>
<dbReference type="SUPFAM" id="SSF64268">
    <property type="entry name" value="PX domain"/>
    <property type="match status" value="1"/>
</dbReference>
<evidence type="ECO:0000259" key="2">
    <source>
        <dbReference type="PROSITE" id="PS50195"/>
    </source>
</evidence>
<dbReference type="Pfam" id="PF00787">
    <property type="entry name" value="PX"/>
    <property type="match status" value="1"/>
</dbReference>
<feature type="region of interest" description="Disordered" evidence="1">
    <location>
        <begin position="480"/>
        <end position="499"/>
    </location>
</feature>
<feature type="region of interest" description="Disordered" evidence="1">
    <location>
        <begin position="619"/>
        <end position="662"/>
    </location>
</feature>
<name>A0A9W8IK65_9FUNG</name>
<reference evidence="3" key="1">
    <citation type="submission" date="2022-07" db="EMBL/GenBank/DDBJ databases">
        <title>Phylogenomic reconstructions and comparative analyses of Kickxellomycotina fungi.</title>
        <authorList>
            <person name="Reynolds N.K."/>
            <person name="Stajich J.E."/>
            <person name="Barry K."/>
            <person name="Grigoriev I.V."/>
            <person name="Crous P."/>
            <person name="Smith M.E."/>
        </authorList>
    </citation>
    <scope>NUCLEOTIDE SEQUENCE</scope>
    <source>
        <strain evidence="3">RSA 476</strain>
    </source>
</reference>
<feature type="compositionally biased region" description="Basic residues" evidence="1">
    <location>
        <begin position="825"/>
        <end position="834"/>
    </location>
</feature>
<evidence type="ECO:0000313" key="3">
    <source>
        <dbReference type="EMBL" id="KAJ2865419.1"/>
    </source>
</evidence>
<dbReference type="Proteomes" id="UP001140074">
    <property type="component" value="Unassembled WGS sequence"/>
</dbReference>
<accession>A0A9W8IK65</accession>
<organism evidence="3 4">
    <name type="scientific">Coemansia aciculifera</name>
    <dbReference type="NCBI Taxonomy" id="417176"/>
    <lineage>
        <taxon>Eukaryota</taxon>
        <taxon>Fungi</taxon>
        <taxon>Fungi incertae sedis</taxon>
        <taxon>Zoopagomycota</taxon>
        <taxon>Kickxellomycotina</taxon>
        <taxon>Kickxellomycetes</taxon>
        <taxon>Kickxellales</taxon>
        <taxon>Kickxellaceae</taxon>
        <taxon>Coemansia</taxon>
    </lineage>
</organism>